<evidence type="ECO:0000256" key="1">
    <source>
        <dbReference type="ARBA" id="ARBA00022679"/>
    </source>
</evidence>
<name>A0A1G7WV05_9ACTN</name>
<dbReference type="SUPFAM" id="SSF55874">
    <property type="entry name" value="ATPase domain of HSP90 chaperone/DNA topoisomerase II/histidine kinase"/>
    <property type="match status" value="1"/>
</dbReference>
<evidence type="ECO:0000313" key="6">
    <source>
        <dbReference type="Proteomes" id="UP000198614"/>
    </source>
</evidence>
<evidence type="ECO:0000313" key="5">
    <source>
        <dbReference type="EMBL" id="SDG75777.1"/>
    </source>
</evidence>
<evidence type="ECO:0000256" key="2">
    <source>
        <dbReference type="ARBA" id="ARBA00022777"/>
    </source>
</evidence>
<dbReference type="EMBL" id="FNAX01000028">
    <property type="protein sequence ID" value="SDG75777.1"/>
    <property type="molecule type" value="Genomic_DNA"/>
</dbReference>
<evidence type="ECO:0000256" key="3">
    <source>
        <dbReference type="ARBA" id="ARBA00023012"/>
    </source>
</evidence>
<dbReference type="AlphaFoldDB" id="A0A1G7WV05"/>
<protein>
    <submittedName>
        <fullName evidence="5">Histidine kinase-, DNA gyrase B-, and HSP90-like ATPase</fullName>
    </submittedName>
</protein>
<feature type="domain" description="Histidine kinase/HSP90-like ATPase" evidence="4">
    <location>
        <begin position="12"/>
        <end position="103"/>
    </location>
</feature>
<organism evidence="5 6">
    <name type="scientific">Streptomyces griseoaurantiacus</name>
    <dbReference type="NCBI Taxonomy" id="68213"/>
    <lineage>
        <taxon>Bacteria</taxon>
        <taxon>Bacillati</taxon>
        <taxon>Actinomycetota</taxon>
        <taxon>Actinomycetes</taxon>
        <taxon>Kitasatosporales</taxon>
        <taxon>Streptomycetaceae</taxon>
        <taxon>Streptomyces</taxon>
        <taxon>Streptomyces aurantiacus group</taxon>
    </lineage>
</organism>
<dbReference type="Pfam" id="PF02518">
    <property type="entry name" value="HATPase_c"/>
    <property type="match status" value="1"/>
</dbReference>
<dbReference type="InterPro" id="IPR050482">
    <property type="entry name" value="Sensor_HK_TwoCompSys"/>
</dbReference>
<dbReference type="PANTHER" id="PTHR24421">
    <property type="entry name" value="NITRATE/NITRITE SENSOR PROTEIN NARX-RELATED"/>
    <property type="match status" value="1"/>
</dbReference>
<dbReference type="SMART" id="SM00387">
    <property type="entry name" value="HATPase_c"/>
    <property type="match status" value="1"/>
</dbReference>
<dbReference type="GO" id="GO:0016301">
    <property type="term" value="F:kinase activity"/>
    <property type="evidence" value="ECO:0007669"/>
    <property type="project" value="UniProtKB-KW"/>
</dbReference>
<keyword evidence="2 5" id="KW-0418">Kinase</keyword>
<dbReference type="InterPro" id="IPR036890">
    <property type="entry name" value="HATPase_C_sf"/>
</dbReference>
<accession>A0A1G7WV05</accession>
<proteinExistence type="predicted"/>
<evidence type="ECO:0000259" key="4">
    <source>
        <dbReference type="SMART" id="SM00387"/>
    </source>
</evidence>
<dbReference type="Gene3D" id="3.30.565.10">
    <property type="entry name" value="Histidine kinase-like ATPase, C-terminal domain"/>
    <property type="match status" value="1"/>
</dbReference>
<sequence>MTGLLDTEVPATHADHLLAVLREALSNAARHAGATTLEVSVEASERALRPTVGDNGRGIDPAVARRSGLADLRSRAEELGGEFHIDGVDPTGTSLEWKVPLVTTGAGAEDAGH</sequence>
<reference evidence="5 6" key="1">
    <citation type="submission" date="2016-10" db="EMBL/GenBank/DDBJ databases">
        <authorList>
            <person name="de Groot N.N."/>
        </authorList>
    </citation>
    <scope>NUCLEOTIDE SEQUENCE [LARGE SCALE GENOMIC DNA]</scope>
    <source>
        <strain evidence="5 6">CGMCC 4.1859</strain>
    </source>
</reference>
<dbReference type="InterPro" id="IPR003594">
    <property type="entry name" value="HATPase_dom"/>
</dbReference>
<dbReference type="Proteomes" id="UP000198614">
    <property type="component" value="Unassembled WGS sequence"/>
</dbReference>
<dbReference type="GO" id="GO:0000160">
    <property type="term" value="P:phosphorelay signal transduction system"/>
    <property type="evidence" value="ECO:0007669"/>
    <property type="project" value="UniProtKB-KW"/>
</dbReference>
<keyword evidence="3" id="KW-0902">Two-component regulatory system</keyword>
<dbReference type="CDD" id="cd16917">
    <property type="entry name" value="HATPase_UhpB-NarQ-NarX-like"/>
    <property type="match status" value="1"/>
</dbReference>
<dbReference type="PANTHER" id="PTHR24421:SF56">
    <property type="entry name" value="OXYGEN SENSOR HISTIDINE KINASE RESPONSE REGULATOR DOST"/>
    <property type="match status" value="1"/>
</dbReference>
<keyword evidence="1" id="KW-0808">Transferase</keyword>
<gene>
    <name evidence="5" type="ORF">SAMN05216260_12868</name>
</gene>